<dbReference type="PANTHER" id="PTHR43641">
    <property type="entry name" value="FORMATE ACETYLTRANSFERASE 3-RELATED"/>
    <property type="match status" value="1"/>
</dbReference>
<dbReference type="SUPFAM" id="SSF51998">
    <property type="entry name" value="PFL-like glycyl radical enzymes"/>
    <property type="match status" value="2"/>
</dbReference>
<reference evidence="2 3" key="2">
    <citation type="submission" date="2018-01" db="EMBL/GenBank/DDBJ databases">
        <title>Genomic study of Klebsiella pneumoniae.</title>
        <authorList>
            <person name="Yang Y."/>
            <person name="Bicalho R."/>
        </authorList>
    </citation>
    <scope>NUCLEOTIDE SEQUENCE [LARGE SCALE GENOMIC DNA]</scope>
    <source>
        <strain evidence="2 3">A2</strain>
    </source>
</reference>
<evidence type="ECO:0000259" key="1">
    <source>
        <dbReference type="PROSITE" id="PS51554"/>
    </source>
</evidence>
<feature type="non-terminal residue" evidence="2">
    <location>
        <position position="458"/>
    </location>
</feature>
<dbReference type="PANTHER" id="PTHR43641:SF2">
    <property type="entry name" value="DEHYDRATASE YBIW-RELATED"/>
    <property type="match status" value="1"/>
</dbReference>
<keyword evidence="2" id="KW-0456">Lyase</keyword>
<comment type="caution">
    <text evidence="2">The sequence shown here is derived from an EMBL/GenBank/DDBJ whole genome shotgun (WGS) entry which is preliminary data.</text>
</comment>
<dbReference type="GO" id="GO:0016829">
    <property type="term" value="F:lyase activity"/>
    <property type="evidence" value="ECO:0007669"/>
    <property type="project" value="UniProtKB-KW"/>
</dbReference>
<dbReference type="Gene3D" id="3.20.70.20">
    <property type="match status" value="2"/>
</dbReference>
<proteinExistence type="predicted"/>
<dbReference type="EMBL" id="PIET01000302">
    <property type="protein sequence ID" value="PLM63999.1"/>
    <property type="molecule type" value="Genomic_DNA"/>
</dbReference>
<name>A0A2J4ZLR9_9ENTR</name>
<accession>A0A2J4ZLR9</accession>
<dbReference type="PROSITE" id="PS51554">
    <property type="entry name" value="PFL"/>
    <property type="match status" value="2"/>
</dbReference>
<sequence>MAHYSLTPRVKVLAERLLSQKSTLCTEHATTLNALDGDIAGVPAAVKPARRFHELMRQLPLCISADELIVGNQTRKPHGAIFHDESAVRRPSAFQFLNLNSDLDSPDYKLVMEKGVLAIKHQLEEKTRALGSAVSRSGMDEVNGCRAAIYACDALLALAQNLANSAEQLAAAETNAYRRAELLDSAAILHHVPAHPARSFKEACQAFYLFQLALQLDNGSYAVNPEGADKALLPYYQHDINNGALSPQQAYEIVESLWFKLAELCEVRAACAIDGYPMFDALLHGASLENARINELSDMFLSAQHNLSALHLPVRLFKGVQHVSAAPFAAAGETPAAEGLTPRMQRLRNHYLTVRPSVSIYRALAFTEVVKANPGMPTILLRAKAFRHACETAPILIQDDELIVGHPCGKPRAGAFSPDIAWRWVRDELDTMSTRPQDPFEISEADKKTIREEIVPFW</sequence>
<dbReference type="InterPro" id="IPR004184">
    <property type="entry name" value="PFL_dom"/>
</dbReference>
<feature type="domain" description="PFL" evidence="1">
    <location>
        <begin position="342"/>
        <end position="458"/>
    </location>
</feature>
<dbReference type="Pfam" id="PF02901">
    <property type="entry name" value="PFL-like"/>
    <property type="match status" value="3"/>
</dbReference>
<organism evidence="2 3">
    <name type="scientific">Klebsiella michiganensis</name>
    <dbReference type="NCBI Taxonomy" id="1134687"/>
    <lineage>
        <taxon>Bacteria</taxon>
        <taxon>Pseudomonadati</taxon>
        <taxon>Pseudomonadota</taxon>
        <taxon>Gammaproteobacteria</taxon>
        <taxon>Enterobacterales</taxon>
        <taxon>Enterobacteriaceae</taxon>
        <taxon>Klebsiella/Raoultella group</taxon>
        <taxon>Klebsiella</taxon>
    </lineage>
</organism>
<dbReference type="Proteomes" id="UP000234661">
    <property type="component" value="Unassembled WGS sequence"/>
</dbReference>
<evidence type="ECO:0000313" key="3">
    <source>
        <dbReference type="Proteomes" id="UP000234661"/>
    </source>
</evidence>
<feature type="domain" description="PFL" evidence="1">
    <location>
        <begin position="8"/>
        <end position="313"/>
    </location>
</feature>
<protein>
    <submittedName>
        <fullName evidence="2">Choline trimethylamine-lyase</fullName>
    </submittedName>
</protein>
<dbReference type="InterPro" id="IPR051215">
    <property type="entry name" value="GRE"/>
</dbReference>
<gene>
    <name evidence="2" type="ORF">CWM85_12350</name>
</gene>
<evidence type="ECO:0000313" key="2">
    <source>
        <dbReference type="EMBL" id="PLM63999.1"/>
    </source>
</evidence>
<reference evidence="2 3" key="1">
    <citation type="submission" date="2017-11" db="EMBL/GenBank/DDBJ databases">
        <authorList>
            <person name="Han C.G."/>
        </authorList>
    </citation>
    <scope>NUCLEOTIDE SEQUENCE [LARGE SCALE GENOMIC DNA]</scope>
    <source>
        <strain evidence="2 3">A2</strain>
    </source>
</reference>
<dbReference type="GO" id="GO:0005829">
    <property type="term" value="C:cytosol"/>
    <property type="evidence" value="ECO:0007669"/>
    <property type="project" value="TreeGrafter"/>
</dbReference>
<dbReference type="AlphaFoldDB" id="A0A2J4ZLR9"/>